<dbReference type="InterPro" id="IPR012337">
    <property type="entry name" value="RNaseH-like_sf"/>
</dbReference>
<dbReference type="PROSITE" id="PS50994">
    <property type="entry name" value="INTEGRASE"/>
    <property type="match status" value="9"/>
</dbReference>
<dbReference type="PANTHER" id="PTHR37984">
    <property type="entry name" value="PROTEIN CBG26694"/>
    <property type="match status" value="1"/>
</dbReference>
<dbReference type="FunFam" id="3.30.70.270:FF:000020">
    <property type="entry name" value="Transposon Tf2-6 polyprotein-like Protein"/>
    <property type="match status" value="9"/>
</dbReference>
<sequence length="7323" mass="836417">MNTGEEIEGIDVTDMAQALNEDLAHNESVSGILQHMQEEIERLKMENTSLKQDLSRTNCYQEAGTEQSTVLHCASVTQDEPSLPPEYSDFKDVFDPVKASVLPPHRSYDCRIDLIPGAPLPNNRVYALTDEETKYLRTYLDDLLQSGFIRHSTSPVSSPLFFIPKPDKSLRACIDYRGLNKATIKNKYPLPLIPVLLDQLRHSTVYTKLDLRGAYHLVRVKEGDEWKTAFKTKFGLFEYTVMPFGLCNAPAAFQFFINEVLYEFLDVCVIVYIDDILIYSKNSEEHTQHVRAVLSKLKENHLFAKLEKCTFNVNKVDFLGYCLSPQGITMDVKKISAIADWPEPSSVKDIQKFLGFANFYRRFIAHFADIAAPITTLLRKGQRFLWTDEAAHAFQLLKQKFTSAPILKHPDPDLPFFVEADASQVALGGVLSQRDAVDGQLHPTAFYSKKLLPAEQNYTVAESELLAIKVAFSEWRHHLMGAKYPVTIFSDHKNLQFFGSLKALTPRQMRWLIFFSTFDFVITYRPGAQQIQSDVLSRYGHTSDMKQDKIGEPIIPPQKLLAPVQQKDFITDLYNAHMQIAPQDWLKDSHNTIQRGLLYHDNMLLVPTSELQTQMIIWHHASPLAGHPGWVKTLENVQKHFWWDTIRKDIKQFVTTCPICARHKSSHKAPDGLLIPMPTPKQPWHTVSVDFIVGLPPVKSFTTVLVIVDFLSKMAHFVPLRKLPTAAEFADIFIREIVRLHGLPSKVVSDRGSQFNSRFWKQLCEKLKIDVALSTAFHPETDGQTERLNQTLLQTLRCLLADYSSEWLEALPVAEFVYNNTEHSALLCSPFYFLQGYHPRAIPILLEDSLLPTVTDRLTRTNCYQEAGTEQSTVLHCASVTQDEPSLPPEYSDFKDVFDPVKASVLPPHRSYDCRIDLIPGAPLPNNRVYALTDEETKYLRTYLDDLLQSGFIRHSTSPVSSPLFFIPKPDKSLRACIDYRGLNKATIKNKYPLPLIPVLLDQLRHSTVYTKLDLRGAYHLVRVKEGDEWKTAFKTKFGLFEYTVMPFGLCNAPAAFQFFINEVLYEFLDVCVIVYIDDILIYSKNSEEHTQHVRAVLSKLKENHLFAKLEKCTFNVNKVDFLGYCLSPQGITMDVKKISAIADWPEPSSVKDIQKFLGFANFYRRFIAHFADIAAPITTLLRKGQRFLWTDEAAHAFQLLKQKFTSAPILKHPDPDLPFFVEADASQVALGGVLSQRDAVDGQLHPTAFYSKKLLPAEQNYTVAESELLAIKVAFSEWRHHLMGAKYPVTIFSDHKNLQFFGSLKALTPRQMRWLIFFSTFDFVITYRPGAQQIQSDVLSRYGHTSDMKQDKIGEPIIPPQKLLAPVQQKDFITDLYNAHMQIAPQDWLKDSHNTIQRGLLYHDNMLLVPTSELQTQMIIWHHASPLAGHPGWVKTLENVQKHFWWDTIRKDIKQFVTTCPICARHKSSHKAPDGLLIPMPTPKQPWHTVSVDFIVGLPPVKSFTTVLVIVDFLSKMAHFVPLRKLPTAAEFADIFIREIVRLHGLPSKVVSDRGSQFNSRFWKQLCEKLKIDVALSTAFHPETDGQTERLNQTLLQTLRCLLADYSSEWLEALPVAEFVYNNTEHSALLCSPFYFLQGYHPRAIPILLEDSLLPTVTDRLTRTNCYQEAGTEQSTVLHCASVTQDEPSLPPEYSDFKDVFDPVKASVLPPHRSYDCRIDLIPGAPLPNNRVYALTDEETKYLRTYLDDLLQSGFIRHSTSPVSSPLFFIPKPDKSLRACIDYRGLNKATIKNKYPLPLTPVLLDQLRHSTVYTKLDLRGAYHLVRVKEGDEWKTAFKTKFGLFEYTVMPFGLCNAPAAFQFFINEVLYEFLDVCVIVYIDDILIYSKNSEEHTQHVRAVLSKLKENHLFAKLEKCTFNVNKVDFLGYCLSPQGITMDVKKISAIADWPEPSSVKDIQKFLGFANFYRRFIAHFADIAAPITTLLRKGQRFLWTDEAAHAFQLLKQKFTSAPILKHPDPDLPFFVEADASQVALGGVLSQRDAVDGQLHPIAFYSKKLLPAEQNYTVAESELLAIKVAFSEWRHHLMGAKYPVTIFSDHKNLQFFGSLKALTPRQMRWLIFFSTFDFVITYRPGAQQIQSDVLSRYGHTSDMKQDKIGEPIIPPQKLLAPVQQKDFITDLYNAHMQIAPQDWLKDSHNTIQRGLLYHDNMLLVPTSELQTQVIIWHHASPLAGHPGWVKTLENVQKHFWWDTIRKDIKQFVTTCPICARHKSSHKAPDGLLIPMPTPKQPWHTVSVDFIVGLPPVKSFTTVLVIVDFLSKMAHFVPLRKLPTAAEFADIFIREIVRLHGLPSKVVSDRGSQFNSRFWKQLCEKLKIDVALSTAFHPETDGQTERLNQTLLQTLRCLLADYSSEWLEALPVAEFVYNNTEHSALLCSPFYFLQGYHPRAIPILLEDSLLPTVTDRLTRTNCYQEAGTEQSTVLHCASVTQDEPSLPPEYSDFKDVFDPVKASVLPPHRSYDCRIDLIPGAPLPNNRVYALTDEETKYLRTYLDDLLQSGFIRHSTSPVSSPLFFIPKPDKSLRACIDYRGLNKATTKNKYPLPLIPVLLDQLRHSTVYTKLDLRGAYHLVRVKEGDEWKTAFKTKFGLFEYTVMPFGLCNAPAAFQFFINEVLYEFLDVCVIVYIDDILIYSKNSEEHTQHVRAVLSKLKENHLFAKLEKCTFNVNKVDFLGYCLSPQGITMDVKKISAIADWPEPSSVKDIQKFLGFANFYRRFIAHFADIAAPITTLLRKGQRFLWTDEAAHAFQLLKQKFTSAPILKHPDPDLPFFVEADASQVALGGVLSQRDAVDGQLHPIAFYSKKLLPAEQNYTVAESELLAIKVAFSEWRHHLMGAKYPVTIFSDHKNLQFFGSLKALTPRQMRWLIFFSTFDFVITYRPGAQQIQSDVLSRYGHTSDMKQDKIGEPIIPPQKLLAPVQQKDFITDLYNAHMQIAPQDWLKDSHNTIQRGLLYHDNMLLVPTSELQTQVIIWHHASPLAGHPGWVKTLENVQKHFWWDTIRKDIKQFVTTCPICARHKSSHKAPDGLLIPMPTPKQPWHTVSVDFIVGLPPVKSFTTVLVIVDFLSKMAHFVPLRKLPTAAEFADIFIREIVRLHGLPSKVVSDRGSQFNSRFWKKLCEKLKIDVDLSTAFHPETDGQTERLNQTLLQTLRCLLADYSSEWLEALPVAEFVYNNTEHSALLCSPFYFLQGYHPRAIPILLEDSLLPTVTDRLTRTNCYQEAGTEQSTVLHCASVTQDEPSLPPEYSDFKDVFDPVKVSVLPPHRSYDCRIDLIPGAPLPNNRVYALTDEETKYLRTYLDDLLQSGFIRHSTSPVSSPLFFIPKPDKSLRACIDYRGLNKATIKNKYPLPLIPVLLDQLRHSTVYTKLDLRGAYHLVRVKEGDEWKTAFKTKFGLFEYTVMPFGLCNAPAAFQFFINEVLYEFLDVCVIVYIDDILIYSKNSEEHTQHVRAVLSKLKENHLFAKLEKCTFNVNKVDFLGYCLSPQGITMDVKKISAIADWPEPSSVKDIQKFLGFANFYRRFIAHFADIAAPITTLLRKGQRFLWTDEAAHAFQLLKQKFTSAPILKHPDPDLPFFVEADASQVALGGVLSQRDAVDGQLHPIAFYSKKLLPAEQNYTVAESELLAIKVAFSEWRHHLMGAKYPVTIFSDHKNLQFFGSLKALTPRQMRWLIFFSTFDFVITYRPGAQQIQSDVLSRYGHTSDMKQDKIGEPIIPPQKLLAPVQQKDFITDLYNAHMQIAPQDWLKDSHNTIQRGLLYHDNMLLVPTSELQTQVIIWHHASPLAGHPGWVKTLENVQKHFWWDTIRKDIKQFVTTCPICARHKSSHKAPDGLLIPMPTPKQPWHTVSVDFIVGLPPVKSFTTVLVIVDFVSKMAHFVPLRKLPTAAEFADIFIREIVRLHGLPSKVVSDRGSQFNSRFWKKLCEKLKIDVALSTAFHPETDGQTERLNQTLLQTLRCLLADYSSEWLEALPVAEFVYNNTEHSALLCSPFYFLQGYHPRAIPILLEDSLLPTVTDRLTRTNCYQEAGTEQSTVLHCASVTQDEPSLPPEYSDFKDVFDPVKASVLPPHRSYDCRIDLIPGAPLPNNRVYALTDEETKYLRTYLDDLLQSGFIRHSTSPVSSPLFFIPKPDKSLRACIDYRGLNKATIKNKYPLPLIPVLLDQLRHSTVYTKLDLRGAYHLVRVKEGDEWKTAFKTKFGLFEYTVMPFGLCNAPVAFQFFINEVLYEFLDVCVIVYIDDILIYSKNSEEHTQHVRAVLSKLKENHLFAKLEKCTFNVNKVDFLGYCLSPQGITMDVKKISAIADWPEPSSVKDIQKFLGFANFYRFIAHFADIAAPITTLLRKGQRFLWTDEAAHAFQLLKQKFTSAPILKHPDPDLPFFVEADASQVALGGVLSQRDAVDGQLHPIAFYSKKLLPAEQNYTVAESELLAIKVAFSEWRHHLMGAKYPVTIFSDHKNLQFFGSLKALTPRQMRWLIFFSTFDFVITYRPGAQQIQSDVLSRYGHTSDMKQDKIGEPIIPPQKLLAPVQQKDFITDLYNAHMQIAPQDWLKDSHNTIQRGLLYHDNMLLVPTSELQTQMIIWHHASLLAGHPGWVKTLENVQKHFWWDTIRKDIKQFVTTCPICARHKSSHKAPDGLLIPMRTPKQPWHTVSVDFIVGLPPVKSFTTVLVIVDFLSKMAHFVPLRKLPTAAEFADIFIREIVRLHGLPSKVVSDRGSQFNSRFWKKLCEKLKIDVALSTAFHPETDGQTERLNQTLLQTLRCLLADYSSEWLEALPVAEFVYNNTEHSALLCSPFYFLQGYHPRAIPILLEDSLLPTVTDRLTRTNCYQEAGTEQSTVLHCASVTQDEPSLPPEYSDFKDVFDPVKASVLPPHRSYDCRIDLIPGAPLPNNRVYALTDEVTKYLRTYLDDLLQSGFIRHSTSPVSSPLFFIPKPDKSLRACIDYRGLNKATIKNKYPLPLIPVLLDQLRHSTVYTKLDLRGAYHLVRVKEGDEWKTAFKTKFGLFEYTVMPFGLCNAPAAFQFFINEVLYEFLDVCVIVYIDDILIYSKNSEEHTQHVRAVLSKLKENHLFAKLEKCTFNVNKVDFLGYCLSPQGITMDVKKISAIADWPEPSSVKDIQKFLGFANFYRRFIAHFADIAAPITTLLRKGQRFLWTDEAAHAFQLLKQKFTSAPILKHPDPDLPFFVEADASQVALGGVLSQRDAVDGQLHPIAFYSKKLLPAEQNYTVAESELLAIKVAFSEWRHHLMGAKYPVTIFSDHKNLQFFGSLKALTPRQMRWLIFFSTFDFVITYRPGAQQIQSDVLSKYGHTSDMKQDKIGEPIIPPQKLLAPVQQKDFITDLYNAHMQIAPQDWLKDSHNTIQRGLLYHDNMLLVPTSELQTQMIIWHHASLLAGHPGWVKTLENVQKHFWWDTIRKDIKQFVTTCPICARHKSSHKAPDGLLIPMPTPKQPWHTVSVDFIVGLPPVKSFTTVLVIVDFLSKMAHFVPLRKLPTAAEFADIFIREIVRLHGLPSKVVSDRGSQFNSRFWKKLCEKLKIDVALSTAFHPETDGQTERLNQTLLQTLRCLLADYSSEWLEALPVAEFVYNNTEHSALLCSPFYFLQGYHPRAIPILLEDSLLPTVTDRLTRTNCYQEAGTEQSTVLHCASVTQDEPSLPPEYSDFKDVFDPVKVSVLPPHRSYDCRIDLIPGAPLPNNRVYALTDEETKYLRTYLDDLLQSGFIRHSTSPVSSPLFFIPKPDKSLRACIDYRGLNKATIKNKYPLPLIPVLLDQLRHSTVYTKLDLRGAYHLVRVKEGDEWKTAFKTKFGLFEYTVMPFGLCNAPAAFQFFINEVLYEFLDVCVIVYIDDILIYSKNSEEHTQHVRAVLSKLKENHLFAKLEKCTFNVNKVDFLGYCLSPQGITMDVKKISAIADWPEPSSVKDIQKFLGFANFYRRFIAHFADIAAPITTLLRKGQRFLWTDEAAHAFQLLKQKFTSAPILKHPDPDLPFFVEADASQVALGGVLSQRDAVDGQLHPIAFYSKKLLPAEQNYTVAESELLAIKVAFSEWRHHLMGAKYPVTIFSDHKNLQFFGSLKALTPRQMRWLIFFTTFDFVITYRPGAQQIQSDVLSRYGHTSDMKQDKIGEPIIPPQKLLAPVQQKDFITDLYNAHMQIAPQDWLKDSHNTIQRGLLYHDNMLLVPTSELQTQVIIWHHASPLAGHPGWVKTLENVQKHFWWDTIRKDIKQFVTTCPICARHKSSHKAPDGLLIPMPTPKQPWHTVSVDFIVGLPPVKSFTTVLVIVDFVSKMAHFVPLRKLPTAAEFADIFIREIVRLHGLPSKVVSDRGSQFNSRFWKKLCEKLKIDVALSTAFHPETDGQTERLNQTLLQTLRCLLADYSSEWLEALPVAEFVYNNTEHSALLCSPFYFLQGYHPRAIPILLEDSLLPTVTDRLTRTNCYQEAGTEQSTVLHCASVTQDEPSLPPEYSDFKDVFDPVKASVLPPHRSYDCRIDLIPGAPLPNNRVYALTDEETKYLRTYLDDLLQSGFIRHSTSPVSSPLFFIPKPDKSLRACIDYRGLNKATIKNKYPLPLIPVLLDQLRHSTVYTKLDLRGAYHLVRVKEGDEWKTAFKTKFGLFEYTVMPFGLCNAPAAFQFFINEVLYEFLDVCVIVYIDDILIYSKNSEEHTQHVRAVLSKLKENHLFAKLEKCTFNVNKVDFLGYCLSPQGITMDVKKISAIADWPEPSSVKDIQKFLGFANFYRRFIAHFADIAAPITTLLRKGQRFLWTDEAAHAFQLLKQKFTSAPILKHPEPDLPFFVEADASQVALGGVLSQRDAVDGQLHPIAFYSKKLLPAEQNYTVAESELLAIKVAFSEWRHHLMGAKYPVTIFSDHKNLQFFGSLKALTPRQMRWLIFFSTFDFVITYRPGAQQIQSDVFSRYGHTSDMKQDKIGEPIIPPQKLLAPVQQKDFITDLYNAHMQIAPQDWLKDSHNTIQRGLLYHDNMLLVPTSELQTQVIIWHHASPLAGHPGWVKTLENVQKHFWWDTIRKDIKQFVTTCPICARHKSSHKAPDGLLIPMPTPKQPWHTVSVDFIVGLPPVKSFTTVLVIVDFLSKMAHFVPLRKLPTAAEFADIFIREIVRLHGLPSKVVSDRGSQFNSRFWKKLCEKLKIDVALSTAFHPETDGQTERLNQTLLQTLRCLLADYSSEWLEALPVAEFVYNNTEHSALLCSPFYFLQGYHPRAIPILLEDSLLPTVTDRLTRLGDIQDKARKHLLKYKESMKRQADKHRSEAPM</sequence>
<dbReference type="SUPFAM" id="SSF53098">
    <property type="entry name" value="Ribonuclease H-like"/>
    <property type="match status" value="9"/>
</dbReference>
<dbReference type="EC" id="3.1.26.4" evidence="2"/>
<organism evidence="8 9">
    <name type="scientific">Pleurodeles waltl</name>
    <name type="common">Iberian ribbed newt</name>
    <dbReference type="NCBI Taxonomy" id="8319"/>
    <lineage>
        <taxon>Eukaryota</taxon>
        <taxon>Metazoa</taxon>
        <taxon>Chordata</taxon>
        <taxon>Craniata</taxon>
        <taxon>Vertebrata</taxon>
        <taxon>Euteleostomi</taxon>
        <taxon>Amphibia</taxon>
        <taxon>Batrachia</taxon>
        <taxon>Caudata</taxon>
        <taxon>Salamandroidea</taxon>
        <taxon>Salamandridae</taxon>
        <taxon>Pleurodelinae</taxon>
        <taxon>Pleurodeles</taxon>
    </lineage>
</organism>
<dbReference type="InterPro" id="IPR041588">
    <property type="entry name" value="Integrase_H2C2"/>
</dbReference>
<reference evidence="8" key="1">
    <citation type="journal article" date="2022" name="bioRxiv">
        <title>Sequencing and chromosome-scale assembly of the giantPleurodeles waltlgenome.</title>
        <authorList>
            <person name="Brown T."/>
            <person name="Elewa A."/>
            <person name="Iarovenko S."/>
            <person name="Subramanian E."/>
            <person name="Araus A.J."/>
            <person name="Petzold A."/>
            <person name="Susuki M."/>
            <person name="Suzuki K.-i.T."/>
            <person name="Hayashi T."/>
            <person name="Toyoda A."/>
            <person name="Oliveira C."/>
            <person name="Osipova E."/>
            <person name="Leigh N.D."/>
            <person name="Simon A."/>
            <person name="Yun M.H."/>
        </authorList>
    </citation>
    <scope>NUCLEOTIDE SEQUENCE</scope>
    <source>
        <strain evidence="8">20211129_DDA</strain>
        <tissue evidence="8">Liver</tissue>
    </source>
</reference>
<dbReference type="Pfam" id="PF17919">
    <property type="entry name" value="RT_RNaseH_2"/>
    <property type="match status" value="9"/>
</dbReference>
<accession>A0AAV7RBL3</accession>
<dbReference type="InterPro" id="IPR001584">
    <property type="entry name" value="Integrase_cat-core"/>
</dbReference>
<protein>
    <recommendedName>
        <fullName evidence="4">Gypsy retrotransposon integrase-like protein 1</fullName>
        <ecNumber evidence="2">3.1.26.4</ecNumber>
    </recommendedName>
</protein>
<evidence type="ECO:0000313" key="8">
    <source>
        <dbReference type="EMBL" id="KAJ1150201.1"/>
    </source>
</evidence>
<dbReference type="SUPFAM" id="SSF56672">
    <property type="entry name" value="DNA/RNA polymerases"/>
    <property type="match status" value="9"/>
</dbReference>
<feature type="domain" description="Reverse transcriptase" evidence="6">
    <location>
        <begin position="6575"/>
        <end position="6754"/>
    </location>
</feature>
<feature type="domain" description="Integrase catalytic" evidence="7">
    <location>
        <begin position="3091"/>
        <end position="3250"/>
    </location>
</feature>
<dbReference type="PROSITE" id="PS50878">
    <property type="entry name" value="RT_POL"/>
    <property type="match status" value="9"/>
</dbReference>
<feature type="domain" description="Reverse transcriptase" evidence="6">
    <location>
        <begin position="144"/>
        <end position="323"/>
    </location>
</feature>
<feature type="domain" description="Integrase catalytic" evidence="7">
    <location>
        <begin position="3895"/>
        <end position="4054"/>
    </location>
</feature>
<dbReference type="InterPro" id="IPR043128">
    <property type="entry name" value="Rev_trsase/Diguanyl_cyclase"/>
</dbReference>
<evidence type="ECO:0000256" key="2">
    <source>
        <dbReference type="ARBA" id="ARBA00012180"/>
    </source>
</evidence>
<dbReference type="Proteomes" id="UP001066276">
    <property type="component" value="Chromosome 5"/>
</dbReference>
<dbReference type="CDD" id="cd09274">
    <property type="entry name" value="RNase_HI_RT_Ty3"/>
    <property type="match status" value="9"/>
</dbReference>
<dbReference type="InterPro" id="IPR050951">
    <property type="entry name" value="Retrovirus_Pol_polyprotein"/>
</dbReference>
<evidence type="ECO:0000256" key="1">
    <source>
        <dbReference type="ARBA" id="ARBA00010879"/>
    </source>
</evidence>
<feature type="coiled-coil region" evidence="5">
    <location>
        <begin position="26"/>
        <end position="53"/>
    </location>
</feature>
<keyword evidence="9" id="KW-1185">Reference proteome</keyword>
<dbReference type="PANTHER" id="PTHR37984:SF5">
    <property type="entry name" value="PROTEIN NYNRIN-LIKE"/>
    <property type="match status" value="1"/>
</dbReference>
<dbReference type="Gene3D" id="3.10.10.10">
    <property type="entry name" value="HIV Type 1 Reverse Transcriptase, subunit A, domain 1"/>
    <property type="match status" value="9"/>
</dbReference>
<dbReference type="FunFam" id="3.30.420.10:FF:000032">
    <property type="entry name" value="Retrovirus-related Pol polyprotein from transposon 297-like Protein"/>
    <property type="match status" value="9"/>
</dbReference>
<comment type="caution">
    <text evidence="8">The sequence shown here is derived from an EMBL/GenBank/DDBJ whole genome shotgun (WGS) entry which is preliminary data.</text>
</comment>
<evidence type="ECO:0000313" key="9">
    <source>
        <dbReference type="Proteomes" id="UP001066276"/>
    </source>
</evidence>
<dbReference type="InterPro" id="IPR043502">
    <property type="entry name" value="DNA/RNA_pol_sf"/>
</dbReference>
<feature type="domain" description="Integrase catalytic" evidence="7">
    <location>
        <begin position="7110"/>
        <end position="7269"/>
    </location>
</feature>
<dbReference type="GO" id="GO:0004523">
    <property type="term" value="F:RNA-DNA hybrid ribonuclease activity"/>
    <property type="evidence" value="ECO:0007669"/>
    <property type="project" value="UniProtKB-EC"/>
</dbReference>
<feature type="domain" description="Reverse transcriptase" evidence="6">
    <location>
        <begin position="3360"/>
        <end position="3539"/>
    </location>
</feature>
<dbReference type="GO" id="GO:0015074">
    <property type="term" value="P:DNA integration"/>
    <property type="evidence" value="ECO:0007669"/>
    <property type="project" value="InterPro"/>
</dbReference>
<proteinExistence type="inferred from homology"/>
<dbReference type="Pfam" id="PF00078">
    <property type="entry name" value="RVT_1"/>
    <property type="match status" value="9"/>
</dbReference>
<dbReference type="InterPro" id="IPR041577">
    <property type="entry name" value="RT_RNaseH_2"/>
</dbReference>
<gene>
    <name evidence="8" type="ORF">NDU88_002997</name>
</gene>
<evidence type="ECO:0000259" key="7">
    <source>
        <dbReference type="PROSITE" id="PS50994"/>
    </source>
</evidence>
<comment type="similarity">
    <text evidence="1">Belongs to the beta type-B retroviral polymerase family. HERV class-II K(HML-2) pol subfamily.</text>
</comment>
<dbReference type="Gene3D" id="3.30.420.10">
    <property type="entry name" value="Ribonuclease H-like superfamily/Ribonuclease H"/>
    <property type="match status" value="9"/>
</dbReference>
<feature type="domain" description="Integrase catalytic" evidence="7">
    <location>
        <begin position="2287"/>
        <end position="2446"/>
    </location>
</feature>
<dbReference type="InterPro" id="IPR036397">
    <property type="entry name" value="RNaseH_sf"/>
</dbReference>
<keyword evidence="5" id="KW-0175">Coiled coil</keyword>
<feature type="domain" description="Integrase catalytic" evidence="7">
    <location>
        <begin position="6306"/>
        <end position="6465"/>
    </location>
</feature>
<dbReference type="FunFam" id="3.10.20.370:FF:000001">
    <property type="entry name" value="Retrovirus-related Pol polyprotein from transposon 17.6-like protein"/>
    <property type="match status" value="7"/>
</dbReference>
<dbReference type="CDD" id="cd01647">
    <property type="entry name" value="RT_LTR"/>
    <property type="match status" value="9"/>
</dbReference>
<evidence type="ECO:0000256" key="3">
    <source>
        <dbReference type="ARBA" id="ARBA00023268"/>
    </source>
</evidence>
<evidence type="ECO:0000259" key="6">
    <source>
        <dbReference type="PROSITE" id="PS50878"/>
    </source>
</evidence>
<dbReference type="Gene3D" id="1.10.340.70">
    <property type="match status" value="9"/>
</dbReference>
<feature type="domain" description="Reverse transcriptase" evidence="6">
    <location>
        <begin position="5771"/>
        <end position="5950"/>
    </location>
</feature>
<feature type="domain" description="Reverse transcriptase" evidence="6">
    <location>
        <begin position="2556"/>
        <end position="2735"/>
    </location>
</feature>
<feature type="domain" description="Reverse transcriptase" evidence="6">
    <location>
        <begin position="4164"/>
        <end position="4343"/>
    </location>
</feature>
<dbReference type="Pfam" id="PF17921">
    <property type="entry name" value="Integrase_H2C2"/>
    <property type="match status" value="9"/>
</dbReference>
<feature type="domain" description="Integrase catalytic" evidence="7">
    <location>
        <begin position="5502"/>
        <end position="5661"/>
    </location>
</feature>
<keyword evidence="3" id="KW-0511">Multifunctional enzyme</keyword>
<evidence type="ECO:0000256" key="4">
    <source>
        <dbReference type="ARBA" id="ARBA00039658"/>
    </source>
</evidence>
<feature type="domain" description="Integrase catalytic" evidence="7">
    <location>
        <begin position="1483"/>
        <end position="1642"/>
    </location>
</feature>
<dbReference type="InterPro" id="IPR000477">
    <property type="entry name" value="RT_dom"/>
</dbReference>
<dbReference type="EMBL" id="JANPWB010000009">
    <property type="protein sequence ID" value="KAJ1150201.1"/>
    <property type="molecule type" value="Genomic_DNA"/>
</dbReference>
<dbReference type="Pfam" id="PF00665">
    <property type="entry name" value="rve"/>
    <property type="match status" value="9"/>
</dbReference>
<feature type="domain" description="Reverse transcriptase" evidence="6">
    <location>
        <begin position="1752"/>
        <end position="1931"/>
    </location>
</feature>
<feature type="domain" description="Integrase catalytic" evidence="7">
    <location>
        <begin position="4698"/>
        <end position="4857"/>
    </location>
</feature>
<dbReference type="Gene3D" id="3.30.70.270">
    <property type="match status" value="18"/>
</dbReference>
<evidence type="ECO:0000256" key="5">
    <source>
        <dbReference type="SAM" id="Coils"/>
    </source>
</evidence>
<feature type="domain" description="Integrase catalytic" evidence="7">
    <location>
        <begin position="679"/>
        <end position="838"/>
    </location>
</feature>
<dbReference type="GO" id="GO:0003676">
    <property type="term" value="F:nucleic acid binding"/>
    <property type="evidence" value="ECO:0007669"/>
    <property type="project" value="InterPro"/>
</dbReference>
<name>A0AAV7RBL3_PLEWA</name>
<feature type="domain" description="Reverse transcriptase" evidence="6">
    <location>
        <begin position="4967"/>
        <end position="5146"/>
    </location>
</feature>
<feature type="domain" description="Reverse transcriptase" evidence="6">
    <location>
        <begin position="948"/>
        <end position="1127"/>
    </location>
</feature>